<dbReference type="Pfam" id="PF16107">
    <property type="entry name" value="DUF4825"/>
    <property type="match status" value="1"/>
</dbReference>
<dbReference type="AlphaFoldDB" id="A0A2K2FEM0"/>
<dbReference type="KEGG" id="cthd:CDO33_15925"/>
<dbReference type="EMBL" id="NIOJ01000039">
    <property type="protein sequence ID" value="PNT97233.1"/>
    <property type="molecule type" value="Genomic_DNA"/>
</dbReference>
<sequence>MHKKRGYSIISILILMISTAFLVTSCSRSDEVTLDKDQNVSTVTQNEETAQKEETTLKEEDGEINTPYDFGLLYTYRNTSLSDSNKMQELVGQLQYAKELPVFRIESITENKDSLRIDYQMNLTAGQQYKVNHTKKMADAVILFALLDNLNAVEINLVQADYCYGGVPITREQAEQVLNMDINSLGKTEEVFLSDMSKIIADLQWDPDVMDIITYEHIMGLDE</sequence>
<keyword evidence="4" id="KW-1185">Reference proteome</keyword>
<evidence type="ECO:0000259" key="2">
    <source>
        <dbReference type="Pfam" id="PF16107"/>
    </source>
</evidence>
<proteinExistence type="predicted"/>
<name>A0A2K2FEM0_9CLOT</name>
<evidence type="ECO:0000256" key="1">
    <source>
        <dbReference type="SAM" id="MobiDB-lite"/>
    </source>
</evidence>
<dbReference type="InterPro" id="IPR032250">
    <property type="entry name" value="DUF4825"/>
</dbReference>
<organism evidence="3 4">
    <name type="scientific">Clostridium thermosuccinogenes</name>
    <dbReference type="NCBI Taxonomy" id="84032"/>
    <lineage>
        <taxon>Bacteria</taxon>
        <taxon>Bacillati</taxon>
        <taxon>Bacillota</taxon>
        <taxon>Clostridia</taxon>
        <taxon>Eubacteriales</taxon>
        <taxon>Clostridiaceae</taxon>
        <taxon>Clostridium</taxon>
    </lineage>
</organism>
<feature type="compositionally biased region" description="Basic and acidic residues" evidence="1">
    <location>
        <begin position="49"/>
        <end position="59"/>
    </location>
</feature>
<reference evidence="3 4" key="1">
    <citation type="submission" date="2017-06" db="EMBL/GenBank/DDBJ databases">
        <title>Investigating the central metabolism of Clostridium thermosuccinogenes.</title>
        <authorList>
            <person name="Koendjbiharie J.G."/>
            <person name="van Kranenburg R."/>
        </authorList>
    </citation>
    <scope>NUCLEOTIDE SEQUENCE [LARGE SCALE GENOMIC DNA]</scope>
    <source>
        <strain evidence="3 4">DSM 5806</strain>
    </source>
</reference>
<feature type="compositionally biased region" description="Polar residues" evidence="1">
    <location>
        <begin position="39"/>
        <end position="48"/>
    </location>
</feature>
<comment type="caution">
    <text evidence="3">The sequence shown here is derived from an EMBL/GenBank/DDBJ whole genome shotgun (WGS) entry which is preliminary data.</text>
</comment>
<feature type="region of interest" description="Disordered" evidence="1">
    <location>
        <begin position="38"/>
        <end position="59"/>
    </location>
</feature>
<protein>
    <recommendedName>
        <fullName evidence="2">DUF4825 domain-containing protein</fullName>
    </recommendedName>
</protein>
<evidence type="ECO:0000313" key="3">
    <source>
        <dbReference type="EMBL" id="PNT97233.1"/>
    </source>
</evidence>
<dbReference type="PROSITE" id="PS51257">
    <property type="entry name" value="PROKAR_LIPOPROTEIN"/>
    <property type="match status" value="1"/>
</dbReference>
<dbReference type="Proteomes" id="UP000236151">
    <property type="component" value="Unassembled WGS sequence"/>
</dbReference>
<evidence type="ECO:0000313" key="4">
    <source>
        <dbReference type="Proteomes" id="UP000236151"/>
    </source>
</evidence>
<accession>A0A2K2FEM0</accession>
<gene>
    <name evidence="3" type="ORF">CDQ84_13705</name>
</gene>
<feature type="domain" description="DUF4825" evidence="2">
    <location>
        <begin position="73"/>
        <end position="159"/>
    </location>
</feature>